<feature type="region of interest" description="Disordered" evidence="1">
    <location>
        <begin position="19"/>
        <end position="85"/>
    </location>
</feature>
<evidence type="ECO:0000313" key="2">
    <source>
        <dbReference type="EMBL" id="MPC73173.1"/>
    </source>
</evidence>
<evidence type="ECO:0000256" key="1">
    <source>
        <dbReference type="SAM" id="MobiDB-lite"/>
    </source>
</evidence>
<feature type="compositionally biased region" description="Polar residues" evidence="1">
    <location>
        <begin position="26"/>
        <end position="36"/>
    </location>
</feature>
<proteinExistence type="predicted"/>
<protein>
    <submittedName>
        <fullName evidence="2">Uncharacterized protein</fullName>
    </submittedName>
</protein>
<dbReference type="Proteomes" id="UP000324222">
    <property type="component" value="Unassembled WGS sequence"/>
</dbReference>
<dbReference type="EMBL" id="VSRR010036233">
    <property type="protein sequence ID" value="MPC73173.1"/>
    <property type="molecule type" value="Genomic_DNA"/>
</dbReference>
<sequence length="85" mass="9723">MNVGWTYSASSLLILKRVTREKQESSDTSNSQNVQDAETKERLKNTDRRRGGRTGLGGGNVELTENRNSRNESQNKGRRKERRVE</sequence>
<dbReference type="AlphaFoldDB" id="A0A5B7HSS1"/>
<accession>A0A5B7HSS1</accession>
<comment type="caution">
    <text evidence="2">The sequence shown here is derived from an EMBL/GenBank/DDBJ whole genome shotgun (WGS) entry which is preliminary data.</text>
</comment>
<feature type="compositionally biased region" description="Basic and acidic residues" evidence="1">
    <location>
        <begin position="37"/>
        <end position="49"/>
    </location>
</feature>
<feature type="compositionally biased region" description="Basic and acidic residues" evidence="1">
    <location>
        <begin position="64"/>
        <end position="75"/>
    </location>
</feature>
<keyword evidence="3" id="KW-1185">Reference proteome</keyword>
<feature type="compositionally biased region" description="Basic residues" evidence="1">
    <location>
        <begin position="76"/>
        <end position="85"/>
    </location>
</feature>
<name>A0A5B7HSS1_PORTR</name>
<gene>
    <name evidence="2" type="ORF">E2C01_067491</name>
</gene>
<organism evidence="2 3">
    <name type="scientific">Portunus trituberculatus</name>
    <name type="common">Swimming crab</name>
    <name type="synonym">Neptunus trituberculatus</name>
    <dbReference type="NCBI Taxonomy" id="210409"/>
    <lineage>
        <taxon>Eukaryota</taxon>
        <taxon>Metazoa</taxon>
        <taxon>Ecdysozoa</taxon>
        <taxon>Arthropoda</taxon>
        <taxon>Crustacea</taxon>
        <taxon>Multicrustacea</taxon>
        <taxon>Malacostraca</taxon>
        <taxon>Eumalacostraca</taxon>
        <taxon>Eucarida</taxon>
        <taxon>Decapoda</taxon>
        <taxon>Pleocyemata</taxon>
        <taxon>Brachyura</taxon>
        <taxon>Eubrachyura</taxon>
        <taxon>Portunoidea</taxon>
        <taxon>Portunidae</taxon>
        <taxon>Portuninae</taxon>
        <taxon>Portunus</taxon>
    </lineage>
</organism>
<reference evidence="2 3" key="1">
    <citation type="submission" date="2019-05" db="EMBL/GenBank/DDBJ databases">
        <title>Another draft genome of Portunus trituberculatus and its Hox gene families provides insights of decapod evolution.</title>
        <authorList>
            <person name="Jeong J.-H."/>
            <person name="Song I."/>
            <person name="Kim S."/>
            <person name="Choi T."/>
            <person name="Kim D."/>
            <person name="Ryu S."/>
            <person name="Kim W."/>
        </authorList>
    </citation>
    <scope>NUCLEOTIDE SEQUENCE [LARGE SCALE GENOMIC DNA]</scope>
    <source>
        <tissue evidence="2">Muscle</tissue>
    </source>
</reference>
<evidence type="ECO:0000313" key="3">
    <source>
        <dbReference type="Proteomes" id="UP000324222"/>
    </source>
</evidence>